<evidence type="ECO:0000259" key="2">
    <source>
        <dbReference type="PROSITE" id="PS50097"/>
    </source>
</evidence>
<dbReference type="Pfam" id="PF00651">
    <property type="entry name" value="BTB"/>
    <property type="match status" value="1"/>
</dbReference>
<dbReference type="OrthoDB" id="9997739at2759"/>
<dbReference type="PROSITE" id="PS50097">
    <property type="entry name" value="BTB"/>
    <property type="match status" value="1"/>
</dbReference>
<dbReference type="RefSeq" id="XP_044652351.1">
    <property type="nucleotide sequence ID" value="XM_044796416.1"/>
</dbReference>
<feature type="region of interest" description="Disordered" evidence="1">
    <location>
        <begin position="90"/>
        <end position="116"/>
    </location>
</feature>
<dbReference type="SUPFAM" id="SSF54695">
    <property type="entry name" value="POZ domain"/>
    <property type="match status" value="1"/>
</dbReference>
<dbReference type="InterPro" id="IPR000210">
    <property type="entry name" value="BTB/POZ_dom"/>
</dbReference>
<accession>A0A9P3C7K2</accession>
<evidence type="ECO:0000313" key="3">
    <source>
        <dbReference type="EMBL" id="GIZ37864.1"/>
    </source>
</evidence>
<organism evidence="3 4">
    <name type="scientific">Cercospora kikuchii</name>
    <dbReference type="NCBI Taxonomy" id="84275"/>
    <lineage>
        <taxon>Eukaryota</taxon>
        <taxon>Fungi</taxon>
        <taxon>Dikarya</taxon>
        <taxon>Ascomycota</taxon>
        <taxon>Pezizomycotina</taxon>
        <taxon>Dothideomycetes</taxon>
        <taxon>Dothideomycetidae</taxon>
        <taxon>Mycosphaerellales</taxon>
        <taxon>Mycosphaerellaceae</taxon>
        <taxon>Cercospora</taxon>
    </lineage>
</organism>
<dbReference type="Proteomes" id="UP000825890">
    <property type="component" value="Unassembled WGS sequence"/>
</dbReference>
<dbReference type="EMBL" id="BOLY01000001">
    <property type="protein sequence ID" value="GIZ37864.1"/>
    <property type="molecule type" value="Genomic_DNA"/>
</dbReference>
<reference evidence="3 4" key="1">
    <citation type="submission" date="2021-01" db="EMBL/GenBank/DDBJ databases">
        <title>Cercospora kikuchii MAFF 305040 whole genome shotgun sequence.</title>
        <authorList>
            <person name="Kashiwa T."/>
            <person name="Suzuki T."/>
        </authorList>
    </citation>
    <scope>NUCLEOTIDE SEQUENCE [LARGE SCALE GENOMIC DNA]</scope>
    <source>
        <strain evidence="3 4">MAFF 305040</strain>
    </source>
</reference>
<proteinExistence type="predicted"/>
<evidence type="ECO:0000313" key="4">
    <source>
        <dbReference type="Proteomes" id="UP000825890"/>
    </source>
</evidence>
<sequence>MSLYETIARSKPCKFRVGEGKKVFYVHSALITEQSKELHDLIYETDGDSVKDSIALDQVEAETFSRFVEYLYTGDYAAAKAKARVQSVESSTAESSDAEPTPASSNSGRDRHDESCGEHIDAGTFWGTRHECTCGFEGEQSDLKVQFGSRPVPPTDPWDAFASAPPTKPNKKKQKKLEDQKPPVSAKAQAWEAWEAFEALAWPLAKKEAKGSEYFARPNEAGEDYSEVLLSHAHLHTFACVYDISRLKALTLKNLHKTLVAFTIFEDCASDVGELLFYSYSANGCHDTSELRDLVNKYVTCNMEKLMEHPHFRHDVRESENASSDLLELFIERVRIQE</sequence>
<name>A0A9P3C7K2_9PEZI</name>
<gene>
    <name evidence="3" type="ORF">CKM354_000129500</name>
</gene>
<comment type="caution">
    <text evidence="3">The sequence shown here is derived from an EMBL/GenBank/DDBJ whole genome shotgun (WGS) entry which is preliminary data.</text>
</comment>
<dbReference type="AlphaFoldDB" id="A0A9P3C7K2"/>
<dbReference type="Gene3D" id="3.30.710.10">
    <property type="entry name" value="Potassium Channel Kv1.1, Chain A"/>
    <property type="match status" value="1"/>
</dbReference>
<dbReference type="GeneID" id="68286870"/>
<feature type="region of interest" description="Disordered" evidence="1">
    <location>
        <begin position="147"/>
        <end position="184"/>
    </location>
</feature>
<dbReference type="PANTHER" id="PTHR47843">
    <property type="entry name" value="BTB DOMAIN-CONTAINING PROTEIN-RELATED"/>
    <property type="match status" value="1"/>
</dbReference>
<feature type="domain" description="BTB" evidence="2">
    <location>
        <begin position="13"/>
        <end position="80"/>
    </location>
</feature>
<keyword evidence="4" id="KW-1185">Reference proteome</keyword>
<dbReference type="CDD" id="cd18186">
    <property type="entry name" value="BTB_POZ_ZBTB_KLHL-like"/>
    <property type="match status" value="1"/>
</dbReference>
<protein>
    <recommendedName>
        <fullName evidence="2">BTB domain-containing protein</fullName>
    </recommendedName>
</protein>
<evidence type="ECO:0000256" key="1">
    <source>
        <dbReference type="SAM" id="MobiDB-lite"/>
    </source>
</evidence>
<dbReference type="InterPro" id="IPR011333">
    <property type="entry name" value="SKP1/BTB/POZ_sf"/>
</dbReference>